<feature type="region of interest" description="Disordered" evidence="1">
    <location>
        <begin position="1"/>
        <end position="61"/>
    </location>
</feature>
<keyword evidence="2" id="KW-1185">Reference proteome</keyword>
<name>A0A1I8ALR4_9BILA</name>
<feature type="compositionally biased region" description="Low complexity" evidence="1">
    <location>
        <begin position="50"/>
        <end position="61"/>
    </location>
</feature>
<evidence type="ECO:0000256" key="1">
    <source>
        <dbReference type="SAM" id="MobiDB-lite"/>
    </source>
</evidence>
<protein>
    <submittedName>
        <fullName evidence="3">SH3 domain-containing protein</fullName>
    </submittedName>
</protein>
<accession>A0A1I8ALR4</accession>
<dbReference type="AlphaFoldDB" id="A0A1I8ALR4"/>
<feature type="compositionally biased region" description="Polar residues" evidence="1">
    <location>
        <begin position="10"/>
        <end position="25"/>
    </location>
</feature>
<reference evidence="3" key="1">
    <citation type="submission" date="2016-11" db="UniProtKB">
        <authorList>
            <consortium name="WormBaseParasite"/>
        </authorList>
    </citation>
    <scope>IDENTIFICATION</scope>
</reference>
<organism evidence="2 3">
    <name type="scientific">Steinernema glaseri</name>
    <dbReference type="NCBI Taxonomy" id="37863"/>
    <lineage>
        <taxon>Eukaryota</taxon>
        <taxon>Metazoa</taxon>
        <taxon>Ecdysozoa</taxon>
        <taxon>Nematoda</taxon>
        <taxon>Chromadorea</taxon>
        <taxon>Rhabditida</taxon>
        <taxon>Tylenchina</taxon>
        <taxon>Panagrolaimomorpha</taxon>
        <taxon>Strongyloidoidea</taxon>
        <taxon>Steinernematidae</taxon>
        <taxon>Steinernema</taxon>
    </lineage>
</organism>
<sequence length="160" mass="18402">MSRQDERLQQHSNQQYAQPSTSSGEQDAYAPQDPTQNPAQPPMGLHEPQYRNQPQQYPNQPAVVPMYRRAPQNLRAPPTNRVLDPVTTAYVPIQPNAKIVVRCSSNSGSLYVVLEKVEPNTRICRMYLWPDPLYWDGYQWLRTRRATSPLVELAALDRRS</sequence>
<dbReference type="Proteomes" id="UP000095287">
    <property type="component" value="Unplaced"/>
</dbReference>
<proteinExistence type="predicted"/>
<evidence type="ECO:0000313" key="2">
    <source>
        <dbReference type="Proteomes" id="UP000095287"/>
    </source>
</evidence>
<dbReference type="WBParaSite" id="L893_g6754.t1">
    <property type="protein sequence ID" value="L893_g6754.t1"/>
    <property type="gene ID" value="L893_g6754"/>
</dbReference>
<evidence type="ECO:0000313" key="3">
    <source>
        <dbReference type="WBParaSite" id="L893_g6754.t1"/>
    </source>
</evidence>